<dbReference type="InterPro" id="IPR029068">
    <property type="entry name" value="Glyas_Bleomycin-R_OHBP_Dase"/>
</dbReference>
<dbReference type="SUPFAM" id="SSF54593">
    <property type="entry name" value="Glyoxalase/Bleomycin resistance protein/Dihydroxybiphenyl dioxygenase"/>
    <property type="match status" value="2"/>
</dbReference>
<dbReference type="Pfam" id="PF00903">
    <property type="entry name" value="Glyoxalase"/>
    <property type="match status" value="2"/>
</dbReference>
<dbReference type="Proteomes" id="UP000001916">
    <property type="component" value="Chromosome"/>
</dbReference>
<dbReference type="Gene3D" id="3.10.180.10">
    <property type="entry name" value="2,3-Dihydroxybiphenyl 1,2-Dioxygenase, domain 1"/>
    <property type="match status" value="2"/>
</dbReference>
<sequence>MRWPLQSLRLRVKDLEAELGFYRALLGLEILEQDGDLTRLAPQGKGFTLELLHDPTAPLRPRPALGPYHFALLLPDHSSLAAVFRRLVEARYPSWEGASDHGVSEALYLRDPEGNGLELYRDRPRSEWPRSSSGVAMYSRRLDLDRLLTAAPEPASLPPDTLLGHLHLHVADLDEAERFFTQTTNMQVTQRNYPGARFLAVGEYHHHLGINTWAEGRTAPEGSTGLISYTWQSGESRDELEARLNHLGLEFMASPQGFTLTDPNGNALHLLARP</sequence>
<evidence type="ECO:0000313" key="2">
    <source>
        <dbReference type="EMBL" id="ADH63042.1"/>
    </source>
</evidence>
<reference evidence="2 3" key="1">
    <citation type="journal article" date="2010" name="Stand. Genomic Sci.">
        <title>Complete genome sequence of Meiothermus silvanus type strain (VI-R2).</title>
        <authorList>
            <person name="Sikorski J."/>
            <person name="Tindall B.J."/>
            <person name="Lowry S."/>
            <person name="Lucas S."/>
            <person name="Nolan M."/>
            <person name="Copeland A."/>
            <person name="Glavina Del Rio T."/>
            <person name="Tice H."/>
            <person name="Cheng J.F."/>
            <person name="Han C."/>
            <person name="Pitluck S."/>
            <person name="Liolios K."/>
            <person name="Ivanova N."/>
            <person name="Mavromatis K."/>
            <person name="Mikhailova N."/>
            <person name="Pati A."/>
            <person name="Goodwin L."/>
            <person name="Chen A."/>
            <person name="Palaniappan K."/>
            <person name="Land M."/>
            <person name="Hauser L."/>
            <person name="Chang Y.J."/>
            <person name="Jeffries C.D."/>
            <person name="Rohde M."/>
            <person name="Goker M."/>
            <person name="Woyke T."/>
            <person name="Bristow J."/>
            <person name="Eisen J.A."/>
            <person name="Markowitz V."/>
            <person name="Hugenholtz P."/>
            <person name="Kyrpides N.C."/>
            <person name="Klenk H.P."/>
            <person name="Lapidus A."/>
        </authorList>
    </citation>
    <scope>NUCLEOTIDE SEQUENCE [LARGE SCALE GENOMIC DNA]</scope>
    <source>
        <strain evidence="3">ATCC 700542 / DSM 9946 / VI-R2</strain>
    </source>
</reference>
<dbReference type="OrthoDB" id="9792626at2"/>
<dbReference type="HOGENOM" id="CLU_059557_0_0_0"/>
<evidence type="ECO:0000259" key="1">
    <source>
        <dbReference type="PROSITE" id="PS51819"/>
    </source>
</evidence>
<organism evidence="2 3">
    <name type="scientific">Allomeiothermus silvanus (strain ATCC 700542 / DSM 9946 / NBRC 106475 / NCIMB 13440 / VI-R2)</name>
    <name type="common">Thermus silvanus</name>
    <dbReference type="NCBI Taxonomy" id="526227"/>
    <lineage>
        <taxon>Bacteria</taxon>
        <taxon>Thermotogati</taxon>
        <taxon>Deinococcota</taxon>
        <taxon>Deinococci</taxon>
        <taxon>Thermales</taxon>
        <taxon>Thermaceae</taxon>
        <taxon>Allomeiothermus</taxon>
    </lineage>
</organism>
<feature type="domain" description="VOC" evidence="1">
    <location>
        <begin position="4"/>
        <end position="122"/>
    </location>
</feature>
<proteinExistence type="predicted"/>
<name>D7BDC4_ALLS1</name>
<dbReference type="AlphaFoldDB" id="D7BDC4"/>
<dbReference type="STRING" id="526227.Mesil_1138"/>
<dbReference type="InterPro" id="IPR004360">
    <property type="entry name" value="Glyas_Fos-R_dOase_dom"/>
</dbReference>
<dbReference type="RefSeq" id="WP_013157622.1">
    <property type="nucleotide sequence ID" value="NC_014212.1"/>
</dbReference>
<dbReference type="InterPro" id="IPR037523">
    <property type="entry name" value="VOC_core"/>
</dbReference>
<protein>
    <submittedName>
        <fullName evidence="2">Glyoxalase/bleomycin resistance protein/dioxygenase</fullName>
    </submittedName>
</protein>
<dbReference type="PANTHER" id="PTHR43279:SF1">
    <property type="entry name" value="CATECHOL-2,3-DIOXYGENASE"/>
    <property type="match status" value="1"/>
</dbReference>
<dbReference type="PANTHER" id="PTHR43279">
    <property type="entry name" value="CATECHOL-2,3-DIOXYGENASE"/>
    <property type="match status" value="1"/>
</dbReference>
<dbReference type="KEGG" id="msv:Mesil_1138"/>
<evidence type="ECO:0000313" key="3">
    <source>
        <dbReference type="Proteomes" id="UP000001916"/>
    </source>
</evidence>
<dbReference type="eggNOG" id="COG2514">
    <property type="taxonomic scope" value="Bacteria"/>
</dbReference>
<accession>D7BDC4</accession>
<dbReference type="PROSITE" id="PS51819">
    <property type="entry name" value="VOC"/>
    <property type="match status" value="2"/>
</dbReference>
<keyword evidence="3" id="KW-1185">Reference proteome</keyword>
<dbReference type="EMBL" id="CP002042">
    <property type="protein sequence ID" value="ADH63042.1"/>
    <property type="molecule type" value="Genomic_DNA"/>
</dbReference>
<gene>
    <name evidence="2" type="ordered locus">Mesil_1138</name>
</gene>
<feature type="domain" description="VOC" evidence="1">
    <location>
        <begin position="162"/>
        <end position="274"/>
    </location>
</feature>